<evidence type="ECO:0000256" key="1">
    <source>
        <dbReference type="ARBA" id="ARBA00022987"/>
    </source>
</evidence>
<evidence type="ECO:0008006" key="6">
    <source>
        <dbReference type="Google" id="ProtNLM"/>
    </source>
</evidence>
<proteinExistence type="inferred from homology"/>
<sequence>MFYVYGIVRKDSINSLADYTGIGNPPSPIKSISVDGYDIIVSELEHLEKLEPEDVVTHSNVLNKLFAVTEVIPVKFGTVSPESLELFNIIRSNSTKLKDTLRKIQGRMEVGLKIYWQQSALQAKILEYFDLARAQKEYGQNRDGSYALEIKIGQIAEEIVEQWRETLIHTIETMIEPLADDAVTGKLISIYMLCNLSFLIPRAKRDVFQEQIYKLEDKFGRELQINYVDNLPPFNFIDLKLGS</sequence>
<evidence type="ECO:0000256" key="2">
    <source>
        <dbReference type="ARBA" id="ARBA00035108"/>
    </source>
</evidence>
<evidence type="ECO:0000313" key="5">
    <source>
        <dbReference type="Proteomes" id="UP000242699"/>
    </source>
</evidence>
<name>A0A2T2WWV7_9FIRM</name>
<dbReference type="InterPro" id="IPR009430">
    <property type="entry name" value="GvpL/GvpF"/>
</dbReference>
<evidence type="ECO:0000313" key="4">
    <source>
        <dbReference type="EMBL" id="PSR26720.1"/>
    </source>
</evidence>
<accession>A0A2T2WWV7</accession>
<reference evidence="4 5" key="1">
    <citation type="journal article" date="2014" name="BMC Genomics">
        <title>Comparison of environmental and isolate Sulfobacillus genomes reveals diverse carbon, sulfur, nitrogen, and hydrogen metabolisms.</title>
        <authorList>
            <person name="Justice N.B."/>
            <person name="Norman A."/>
            <person name="Brown C.T."/>
            <person name="Singh A."/>
            <person name="Thomas B.C."/>
            <person name="Banfield J.F."/>
        </authorList>
    </citation>
    <scope>NUCLEOTIDE SEQUENCE [LARGE SCALE GENOMIC DNA]</scope>
    <source>
        <strain evidence="4">AMDSBA1</strain>
    </source>
</reference>
<comment type="similarity">
    <text evidence="3">Belongs to the gas vesicle GvpF/GvpL family.</text>
</comment>
<comment type="caution">
    <text evidence="4">The sequence shown here is derived from an EMBL/GenBank/DDBJ whole genome shotgun (WGS) entry which is preliminary data.</text>
</comment>
<dbReference type="PANTHER" id="PTHR36852:SF1">
    <property type="entry name" value="PROTEIN GVPL 2"/>
    <property type="match status" value="1"/>
</dbReference>
<evidence type="ECO:0000256" key="3">
    <source>
        <dbReference type="ARBA" id="ARBA00035643"/>
    </source>
</evidence>
<dbReference type="AlphaFoldDB" id="A0A2T2WWV7"/>
<gene>
    <name evidence="4" type="ORF">C7B43_13150</name>
</gene>
<dbReference type="PANTHER" id="PTHR36852">
    <property type="entry name" value="PROTEIN GVPL 2"/>
    <property type="match status" value="1"/>
</dbReference>
<comment type="subcellular location">
    <subcellularLocation>
        <location evidence="2">Gas vesicle</location>
    </subcellularLocation>
</comment>
<dbReference type="GO" id="GO:0031411">
    <property type="term" value="C:gas vesicle"/>
    <property type="evidence" value="ECO:0007669"/>
    <property type="project" value="UniProtKB-SubCell"/>
</dbReference>
<protein>
    <recommendedName>
        <fullName evidence="6">Gas vesicle synthesis GvpLGvpF</fullName>
    </recommendedName>
</protein>
<organism evidence="4 5">
    <name type="scientific">Sulfobacillus benefaciens</name>
    <dbReference type="NCBI Taxonomy" id="453960"/>
    <lineage>
        <taxon>Bacteria</taxon>
        <taxon>Bacillati</taxon>
        <taxon>Bacillota</taxon>
        <taxon>Clostridia</taxon>
        <taxon>Eubacteriales</taxon>
        <taxon>Clostridiales Family XVII. Incertae Sedis</taxon>
        <taxon>Sulfobacillus</taxon>
    </lineage>
</organism>
<dbReference type="Proteomes" id="UP000242699">
    <property type="component" value="Unassembled WGS sequence"/>
</dbReference>
<dbReference type="EMBL" id="PXYT01000033">
    <property type="protein sequence ID" value="PSR26720.1"/>
    <property type="molecule type" value="Genomic_DNA"/>
</dbReference>
<keyword evidence="1" id="KW-0304">Gas vesicle</keyword>
<dbReference type="Pfam" id="PF06386">
    <property type="entry name" value="GvpL_GvpF"/>
    <property type="match status" value="1"/>
</dbReference>
<dbReference type="GO" id="GO:0031412">
    <property type="term" value="P:gas vesicle organization"/>
    <property type="evidence" value="ECO:0007669"/>
    <property type="project" value="InterPro"/>
</dbReference>